<gene>
    <name evidence="2" type="ORF">G3T37_13125</name>
</gene>
<accession>A0A7C9PPD8</accession>
<proteinExistence type="predicted"/>
<protein>
    <submittedName>
        <fullName evidence="2">Uncharacterized protein</fullName>
    </submittedName>
</protein>
<feature type="transmembrane region" description="Helical" evidence="1">
    <location>
        <begin position="20"/>
        <end position="37"/>
    </location>
</feature>
<sequence>MRLTIDAILFRGDIEGAPSAGATLVAGVLALGCAVLAGPPCWWGQNALALYLLHLVLLGLVTLPAAGWWGQNALALILAIMTAVAWSLARHPAAARSARAPGR</sequence>
<keyword evidence="1" id="KW-1133">Transmembrane helix</keyword>
<dbReference type="AlphaFoldDB" id="A0A7C9PPD8"/>
<evidence type="ECO:0000313" key="2">
    <source>
        <dbReference type="EMBL" id="NEM92293.1"/>
    </source>
</evidence>
<feature type="transmembrane region" description="Helical" evidence="1">
    <location>
        <begin position="73"/>
        <end position="89"/>
    </location>
</feature>
<keyword evidence="3" id="KW-1185">Reference proteome</keyword>
<comment type="caution">
    <text evidence="2">The sequence shown here is derived from an EMBL/GenBank/DDBJ whole genome shotgun (WGS) entry which is preliminary data.</text>
</comment>
<dbReference type="EMBL" id="JAAGWZ010000004">
    <property type="protein sequence ID" value="NEM92293.1"/>
    <property type="molecule type" value="Genomic_DNA"/>
</dbReference>
<evidence type="ECO:0000256" key="1">
    <source>
        <dbReference type="SAM" id="Phobius"/>
    </source>
</evidence>
<keyword evidence="1" id="KW-0472">Membrane</keyword>
<reference evidence="2 3" key="1">
    <citation type="journal article" date="2014" name="Int. J. Syst. Evol. Microbiol.">
        <title>Description of Galbitalea soli gen. nov., sp. nov., and Frondihabitans sucicola sp. nov.</title>
        <authorList>
            <person name="Kim S.J."/>
            <person name="Lim J.M."/>
            <person name="Ahn J.H."/>
            <person name="Weon H.Y."/>
            <person name="Hamada M."/>
            <person name="Suzuki K."/>
            <person name="Ahn T.Y."/>
            <person name="Kwon S.W."/>
        </authorList>
    </citation>
    <scope>NUCLEOTIDE SEQUENCE [LARGE SCALE GENOMIC DNA]</scope>
    <source>
        <strain evidence="2 3">NBRC 108727</strain>
    </source>
</reference>
<keyword evidence="1" id="KW-0812">Transmembrane</keyword>
<dbReference type="PROSITE" id="PS51257">
    <property type="entry name" value="PROKAR_LIPOPROTEIN"/>
    <property type="match status" value="1"/>
</dbReference>
<organism evidence="2 3">
    <name type="scientific">Galbitalea soli</name>
    <dbReference type="NCBI Taxonomy" id="1268042"/>
    <lineage>
        <taxon>Bacteria</taxon>
        <taxon>Bacillati</taxon>
        <taxon>Actinomycetota</taxon>
        <taxon>Actinomycetes</taxon>
        <taxon>Micrococcales</taxon>
        <taxon>Microbacteriaceae</taxon>
        <taxon>Galbitalea</taxon>
    </lineage>
</organism>
<dbReference type="RefSeq" id="WP_163474338.1">
    <property type="nucleotide sequence ID" value="NZ_JAAGWZ010000004.1"/>
</dbReference>
<feature type="transmembrane region" description="Helical" evidence="1">
    <location>
        <begin position="49"/>
        <end position="67"/>
    </location>
</feature>
<name>A0A7C9PPD8_9MICO</name>
<dbReference type="Proteomes" id="UP000479756">
    <property type="component" value="Unassembled WGS sequence"/>
</dbReference>
<evidence type="ECO:0000313" key="3">
    <source>
        <dbReference type="Proteomes" id="UP000479756"/>
    </source>
</evidence>